<dbReference type="AlphaFoldDB" id="A0AAT9HHI2"/>
<evidence type="ECO:0000313" key="7">
    <source>
        <dbReference type="EMBL" id="BFO16864.1"/>
    </source>
</evidence>
<dbReference type="InterPro" id="IPR009081">
    <property type="entry name" value="PP-bd_ACP"/>
</dbReference>
<dbReference type="PROSITE" id="PS00012">
    <property type="entry name" value="PHOSPHOPANTETHEINE"/>
    <property type="match status" value="1"/>
</dbReference>
<evidence type="ECO:0000256" key="3">
    <source>
        <dbReference type="ARBA" id="ARBA00022679"/>
    </source>
</evidence>
<evidence type="ECO:0000256" key="2">
    <source>
        <dbReference type="ARBA" id="ARBA00022553"/>
    </source>
</evidence>
<sequence length="172" mass="17688">MGVTNAPRPADGSADSPALTAPQTGQVPSAQPSLAESLAGLDDAERLRTVLDLVRVHVALVRHDEPAAIDVRRGFTELGLDSLAAIELRNGLAEATGVRLPATLMFDYPNSEALAHFLLKELAPPSPAPAQAAHGAPAPDGDRPDAGALKDMAVEDLVRAALGVAHSDGDEG</sequence>
<protein>
    <recommendedName>
        <fullName evidence="6">Carrier domain-containing protein</fullName>
    </recommendedName>
</protein>
<dbReference type="InterPro" id="IPR006162">
    <property type="entry name" value="Ppantetheine_attach_site"/>
</dbReference>
<evidence type="ECO:0000256" key="5">
    <source>
        <dbReference type="SAM" id="MobiDB-lite"/>
    </source>
</evidence>
<proteinExistence type="predicted"/>
<organism evidence="7">
    <name type="scientific">Streptomyces haneummycinicus</name>
    <dbReference type="NCBI Taxonomy" id="3074435"/>
    <lineage>
        <taxon>Bacteria</taxon>
        <taxon>Bacillati</taxon>
        <taxon>Actinomycetota</taxon>
        <taxon>Actinomycetes</taxon>
        <taxon>Kitasatosporales</taxon>
        <taxon>Streptomycetaceae</taxon>
        <taxon>Streptomyces</taxon>
    </lineage>
</organism>
<dbReference type="GO" id="GO:0004312">
    <property type="term" value="F:fatty acid synthase activity"/>
    <property type="evidence" value="ECO:0007669"/>
    <property type="project" value="TreeGrafter"/>
</dbReference>
<dbReference type="PANTHER" id="PTHR43775:SF51">
    <property type="entry name" value="INACTIVE PHENOLPHTHIOCEROL SYNTHESIS POLYKETIDE SYNTHASE TYPE I PKS1-RELATED"/>
    <property type="match status" value="1"/>
</dbReference>
<dbReference type="GO" id="GO:0031177">
    <property type="term" value="F:phosphopantetheine binding"/>
    <property type="evidence" value="ECO:0007669"/>
    <property type="project" value="InterPro"/>
</dbReference>
<dbReference type="FunFam" id="1.10.1200.10:FF:000007">
    <property type="entry name" value="Probable polyketide synthase pks17"/>
    <property type="match status" value="1"/>
</dbReference>
<dbReference type="SUPFAM" id="SSF47336">
    <property type="entry name" value="ACP-like"/>
    <property type="match status" value="1"/>
</dbReference>
<dbReference type="InterPro" id="IPR020806">
    <property type="entry name" value="PKS_PP-bd"/>
</dbReference>
<keyword evidence="4" id="KW-0511">Multifunctional enzyme</keyword>
<feature type="compositionally biased region" description="Low complexity" evidence="5">
    <location>
        <begin position="129"/>
        <end position="139"/>
    </location>
</feature>
<name>A0AAT9HHI2_9ACTN</name>
<feature type="domain" description="Carrier" evidence="6">
    <location>
        <begin position="45"/>
        <end position="122"/>
    </location>
</feature>
<dbReference type="InterPro" id="IPR050091">
    <property type="entry name" value="PKS_NRPS_Biosynth_Enz"/>
</dbReference>
<dbReference type="GO" id="GO:0017000">
    <property type="term" value="P:antibiotic biosynthetic process"/>
    <property type="evidence" value="ECO:0007669"/>
    <property type="project" value="UniProtKB-ARBA"/>
</dbReference>
<keyword evidence="2" id="KW-0597">Phosphoprotein</keyword>
<gene>
    <name evidence="7" type="ORF">SHKM778_32520</name>
</gene>
<feature type="region of interest" description="Disordered" evidence="5">
    <location>
        <begin position="1"/>
        <end position="33"/>
    </location>
</feature>
<feature type="region of interest" description="Disordered" evidence="5">
    <location>
        <begin position="125"/>
        <end position="149"/>
    </location>
</feature>
<dbReference type="SMART" id="SM01294">
    <property type="entry name" value="PKS_PP_betabranch"/>
    <property type="match status" value="1"/>
</dbReference>
<evidence type="ECO:0000256" key="1">
    <source>
        <dbReference type="ARBA" id="ARBA00022450"/>
    </source>
</evidence>
<reference evidence="7" key="1">
    <citation type="submission" date="2024-06" db="EMBL/GenBank/DDBJ databases">
        <authorList>
            <consortium name="consrtm"/>
            <person name="Uemura M."/>
            <person name="Terahara T."/>
        </authorList>
    </citation>
    <scope>NUCLEOTIDE SEQUENCE</scope>
    <source>
        <strain evidence="7">KM77-8</strain>
    </source>
</reference>
<reference evidence="7" key="2">
    <citation type="submission" date="2024-07" db="EMBL/GenBank/DDBJ databases">
        <title>Streptomyces haneummycinica sp. nov., a new antibiotic-producing actinobacterium isolated from marine sediment.</title>
        <authorList>
            <person name="Uemura M."/>
            <person name="Hamada M."/>
            <person name="Hirano S."/>
            <person name="Kobayashi K."/>
            <person name="Ohshiro T."/>
            <person name="Kobayashi T."/>
            <person name="Terahara T."/>
        </authorList>
    </citation>
    <scope>NUCLEOTIDE SEQUENCE</scope>
    <source>
        <strain evidence="7">KM77-8</strain>
    </source>
</reference>
<keyword evidence="1" id="KW-0596">Phosphopantetheine</keyword>
<dbReference type="SMART" id="SM00823">
    <property type="entry name" value="PKS_PP"/>
    <property type="match status" value="1"/>
</dbReference>
<accession>A0AAT9HHI2</accession>
<feature type="compositionally biased region" description="Polar residues" evidence="5">
    <location>
        <begin position="21"/>
        <end position="33"/>
    </location>
</feature>
<dbReference type="PROSITE" id="PS50075">
    <property type="entry name" value="CARRIER"/>
    <property type="match status" value="1"/>
</dbReference>
<keyword evidence="3" id="KW-0808">Transferase</keyword>
<dbReference type="GO" id="GO:0006633">
    <property type="term" value="P:fatty acid biosynthetic process"/>
    <property type="evidence" value="ECO:0007669"/>
    <property type="project" value="TreeGrafter"/>
</dbReference>
<dbReference type="Gene3D" id="1.10.1200.10">
    <property type="entry name" value="ACP-like"/>
    <property type="match status" value="1"/>
</dbReference>
<dbReference type="Pfam" id="PF00550">
    <property type="entry name" value="PP-binding"/>
    <property type="match status" value="1"/>
</dbReference>
<evidence type="ECO:0000256" key="4">
    <source>
        <dbReference type="ARBA" id="ARBA00023268"/>
    </source>
</evidence>
<dbReference type="EMBL" id="AP035768">
    <property type="protein sequence ID" value="BFO16864.1"/>
    <property type="molecule type" value="Genomic_DNA"/>
</dbReference>
<dbReference type="PANTHER" id="PTHR43775">
    <property type="entry name" value="FATTY ACID SYNTHASE"/>
    <property type="match status" value="1"/>
</dbReference>
<evidence type="ECO:0000259" key="6">
    <source>
        <dbReference type="PROSITE" id="PS50075"/>
    </source>
</evidence>
<dbReference type="InterPro" id="IPR036736">
    <property type="entry name" value="ACP-like_sf"/>
</dbReference>